<keyword evidence="4" id="KW-0472">Membrane</keyword>
<keyword evidence="4" id="KW-1133">Transmembrane helix</keyword>
<proteinExistence type="predicted"/>
<dbReference type="Gene3D" id="2.60.200.20">
    <property type="match status" value="1"/>
</dbReference>
<feature type="domain" description="FHA" evidence="6">
    <location>
        <begin position="359"/>
        <end position="409"/>
    </location>
</feature>
<keyword evidence="7" id="KW-0614">Plasmid</keyword>
<dbReference type="InterPro" id="IPR000253">
    <property type="entry name" value="FHA_dom"/>
</dbReference>
<evidence type="ECO:0000256" key="1">
    <source>
        <dbReference type="ARBA" id="ARBA00022670"/>
    </source>
</evidence>
<evidence type="ECO:0000256" key="5">
    <source>
        <dbReference type="SAM" id="SignalP"/>
    </source>
</evidence>
<feature type="transmembrane region" description="Helical" evidence="4">
    <location>
        <begin position="270"/>
        <end position="291"/>
    </location>
</feature>
<gene>
    <name evidence="7" type="ordered locus">AZOLI_p40557</name>
</gene>
<keyword evidence="1 7" id="KW-0645">Protease</keyword>
<dbReference type="GO" id="GO:0006508">
    <property type="term" value="P:proteolysis"/>
    <property type="evidence" value="ECO:0007669"/>
    <property type="project" value="UniProtKB-KW"/>
</dbReference>
<dbReference type="Proteomes" id="UP000005667">
    <property type="component" value="Plasmid AZO_p4"/>
</dbReference>
<feature type="compositionally biased region" description="Basic and acidic residues" evidence="3">
    <location>
        <begin position="317"/>
        <end position="328"/>
    </location>
</feature>
<evidence type="ECO:0000313" key="8">
    <source>
        <dbReference type="Proteomes" id="UP000005667"/>
    </source>
</evidence>
<dbReference type="SUPFAM" id="SSF50494">
    <property type="entry name" value="Trypsin-like serine proteases"/>
    <property type="match status" value="1"/>
</dbReference>
<organism evidence="7 8">
    <name type="scientific">Azospirillum lipoferum (strain 4B)</name>
    <dbReference type="NCBI Taxonomy" id="862719"/>
    <lineage>
        <taxon>Bacteria</taxon>
        <taxon>Pseudomonadati</taxon>
        <taxon>Pseudomonadota</taxon>
        <taxon>Alphaproteobacteria</taxon>
        <taxon>Rhodospirillales</taxon>
        <taxon>Azospirillaceae</taxon>
        <taxon>Azospirillum</taxon>
    </lineage>
</organism>
<protein>
    <submittedName>
        <fullName evidence="7">Serine protease</fullName>
    </submittedName>
</protein>
<dbReference type="OrthoDB" id="9766361at2"/>
<keyword evidence="2" id="KW-0378">Hydrolase</keyword>
<evidence type="ECO:0000313" key="7">
    <source>
        <dbReference type="EMBL" id="CBS90928.1"/>
    </source>
</evidence>
<evidence type="ECO:0000259" key="6">
    <source>
        <dbReference type="PROSITE" id="PS50006"/>
    </source>
</evidence>
<dbReference type="Pfam" id="PF00498">
    <property type="entry name" value="FHA"/>
    <property type="match status" value="1"/>
</dbReference>
<dbReference type="EMBL" id="FQ311872">
    <property type="protein sequence ID" value="CBS90928.1"/>
    <property type="molecule type" value="Genomic_DNA"/>
</dbReference>
<dbReference type="KEGG" id="ali:AZOLI_p40557"/>
<dbReference type="InterPro" id="IPR009003">
    <property type="entry name" value="Peptidase_S1_PA"/>
</dbReference>
<dbReference type="InterPro" id="IPR001940">
    <property type="entry name" value="Peptidase_S1C"/>
</dbReference>
<feature type="chain" id="PRO_5003506989" evidence="5">
    <location>
        <begin position="34"/>
        <end position="436"/>
    </location>
</feature>
<keyword evidence="4" id="KW-0812">Transmembrane</keyword>
<dbReference type="RefSeq" id="WP_014189772.1">
    <property type="nucleotide sequence ID" value="NC_016587.1"/>
</dbReference>
<evidence type="ECO:0000256" key="3">
    <source>
        <dbReference type="SAM" id="MobiDB-lite"/>
    </source>
</evidence>
<dbReference type="CDD" id="cd00060">
    <property type="entry name" value="FHA"/>
    <property type="match status" value="1"/>
</dbReference>
<keyword evidence="8" id="KW-1185">Reference proteome</keyword>
<dbReference type="PANTHER" id="PTHR43343">
    <property type="entry name" value="PEPTIDASE S12"/>
    <property type="match status" value="1"/>
</dbReference>
<dbReference type="AlphaFoldDB" id="G7ZGJ6"/>
<dbReference type="InterPro" id="IPR008984">
    <property type="entry name" value="SMAD_FHA_dom_sf"/>
</dbReference>
<dbReference type="PROSITE" id="PS50006">
    <property type="entry name" value="FHA_DOMAIN"/>
    <property type="match status" value="1"/>
</dbReference>
<dbReference type="SUPFAM" id="SSF49879">
    <property type="entry name" value="SMAD/FHA domain"/>
    <property type="match status" value="1"/>
</dbReference>
<name>G7ZGJ6_AZOL4</name>
<reference evidence="8" key="1">
    <citation type="journal article" date="2011" name="PLoS Genet.">
        <title>Azospirillum genomes reveal transition of bacteria from aquatic to terrestrial environments.</title>
        <authorList>
            <person name="Wisniewski-Dye F."/>
            <person name="Borziak K."/>
            <person name="Khalsa-Moyers G."/>
            <person name="Alexandre G."/>
            <person name="Sukharnikov L.O."/>
            <person name="Wuichet K."/>
            <person name="Hurst G.B."/>
            <person name="McDonald W.H."/>
            <person name="Robertson J.S."/>
            <person name="Barbe V."/>
            <person name="Calteau A."/>
            <person name="Rouy Z."/>
            <person name="Mangenot S."/>
            <person name="Prigent-Combaret C."/>
            <person name="Normand P."/>
            <person name="Boyer M."/>
            <person name="Siguier P."/>
            <person name="Dessaux Y."/>
            <person name="Elmerich C."/>
            <person name="Condemine G."/>
            <person name="Krishnen G."/>
            <person name="Kennedy I."/>
            <person name="Paterson A.H."/>
            <person name="Gonzalez V."/>
            <person name="Mavingui P."/>
            <person name="Zhulin I.B."/>
        </authorList>
    </citation>
    <scope>NUCLEOTIDE SEQUENCE [LARGE SCALE GENOMIC DNA]</scope>
    <source>
        <strain evidence="8">4B</strain>
    </source>
</reference>
<geneLocation type="plasmid" evidence="7 8">
    <name>AZO_p4</name>
</geneLocation>
<accession>G7ZGJ6</accession>
<evidence type="ECO:0000256" key="4">
    <source>
        <dbReference type="SAM" id="Phobius"/>
    </source>
</evidence>
<feature type="signal peptide" evidence="5">
    <location>
        <begin position="1"/>
        <end position="33"/>
    </location>
</feature>
<dbReference type="Gene3D" id="2.40.10.120">
    <property type="match status" value="1"/>
</dbReference>
<dbReference type="PRINTS" id="PR00834">
    <property type="entry name" value="PROTEASES2C"/>
</dbReference>
<dbReference type="PANTHER" id="PTHR43343:SF3">
    <property type="entry name" value="PROTEASE DO-LIKE 8, CHLOROPLASTIC"/>
    <property type="match status" value="1"/>
</dbReference>
<evidence type="ECO:0000256" key="2">
    <source>
        <dbReference type="ARBA" id="ARBA00022801"/>
    </source>
</evidence>
<feature type="region of interest" description="Disordered" evidence="3">
    <location>
        <begin position="304"/>
        <end position="339"/>
    </location>
</feature>
<dbReference type="HOGENOM" id="CLU_627985_0_0_5"/>
<dbReference type="GO" id="GO:0004252">
    <property type="term" value="F:serine-type endopeptidase activity"/>
    <property type="evidence" value="ECO:0007669"/>
    <property type="project" value="InterPro"/>
</dbReference>
<sequence length="436" mass="46917">MTELKINRTFRVCGAFAAAAFCTCALVSGAVRAFDVKSVEQSVVRLVRYSDNQQKAFGTGFVVSNGGYIATNRHVVGCNSKEKCHVKMFVQQGSTQDRVDLLSTELIALDLELDLALLRLNNTLLHPLPLAMEEPEKGARVHAFGFPVAGDTGIGGSGLSNPTLTEGIISRVETGRWDTSSGSTLRLVQHTANINRGNSGGPLLDDCGRVVGINTALPRPERLPDGTFLQPNGIYFASHAGSLADLLKRSNLSFEAQSSSCVPAAAPNSIVIWLVTVLSTAALAAATIAFVRRPQLITETYSQWMRRQPRPSGTCPPRKDQRGNDDPSPRWQIRGTDGNGQPVHFVIDEALLKESSNGLIVGSNEQVAEKVINDDTVSGQHARFTIVNGILHIEDLKSTNKVSIDGGRPIDPLVPKPLSAGAEIELGETRLKVLRI</sequence>
<dbReference type="Pfam" id="PF13365">
    <property type="entry name" value="Trypsin_2"/>
    <property type="match status" value="1"/>
</dbReference>
<keyword evidence="5" id="KW-0732">Signal</keyword>
<dbReference type="InterPro" id="IPR051201">
    <property type="entry name" value="Chloro_Bact_Ser_Proteases"/>
</dbReference>